<dbReference type="AlphaFoldDB" id="A0A182KJ40"/>
<reference evidence="2" key="1">
    <citation type="submission" date="2013-03" db="EMBL/GenBank/DDBJ databases">
        <title>The Genome Sequence of Anopheles christyi ACHKN1017.</title>
        <authorList>
            <consortium name="The Broad Institute Genomics Platform"/>
            <person name="Neafsey D.E."/>
            <person name="Besansky N."/>
            <person name="Walker B."/>
            <person name="Young S.K."/>
            <person name="Zeng Q."/>
            <person name="Gargeya S."/>
            <person name="Fitzgerald M."/>
            <person name="Haas B."/>
            <person name="Abouelleil A."/>
            <person name="Allen A.W."/>
            <person name="Alvarado L."/>
            <person name="Arachchi H.M."/>
            <person name="Berlin A.M."/>
            <person name="Chapman S.B."/>
            <person name="Gainer-Dewar J."/>
            <person name="Goldberg J."/>
            <person name="Griggs A."/>
            <person name="Gujja S."/>
            <person name="Hansen M."/>
            <person name="Howarth C."/>
            <person name="Imamovic A."/>
            <person name="Ireland A."/>
            <person name="Larimer J."/>
            <person name="McCowan C."/>
            <person name="Murphy C."/>
            <person name="Pearson M."/>
            <person name="Poon T.W."/>
            <person name="Priest M."/>
            <person name="Roberts A."/>
            <person name="Saif S."/>
            <person name="Shea T."/>
            <person name="Sisk P."/>
            <person name="Sykes S."/>
            <person name="Wortman J."/>
            <person name="Nusbaum C."/>
            <person name="Birren B."/>
        </authorList>
    </citation>
    <scope>NUCLEOTIDE SEQUENCE [LARGE SCALE GENOMIC DNA]</scope>
    <source>
        <strain evidence="2">ACHKN1017</strain>
    </source>
</reference>
<organism evidence="1 2">
    <name type="scientific">Anopheles christyi</name>
    <dbReference type="NCBI Taxonomy" id="43041"/>
    <lineage>
        <taxon>Eukaryota</taxon>
        <taxon>Metazoa</taxon>
        <taxon>Ecdysozoa</taxon>
        <taxon>Arthropoda</taxon>
        <taxon>Hexapoda</taxon>
        <taxon>Insecta</taxon>
        <taxon>Pterygota</taxon>
        <taxon>Neoptera</taxon>
        <taxon>Endopterygota</taxon>
        <taxon>Diptera</taxon>
        <taxon>Nematocera</taxon>
        <taxon>Culicoidea</taxon>
        <taxon>Culicidae</taxon>
        <taxon>Anophelinae</taxon>
        <taxon>Anopheles</taxon>
    </lineage>
</organism>
<evidence type="ECO:0000313" key="1">
    <source>
        <dbReference type="EnsemblMetazoa" id="ACHR014443-PA"/>
    </source>
</evidence>
<accession>A0A182KJ40</accession>
<dbReference type="EnsemblMetazoa" id="ACHR014443-RA">
    <property type="protein sequence ID" value="ACHR014443-PA"/>
    <property type="gene ID" value="ACHR014443"/>
</dbReference>
<sequence>MQRRWFSSTEAVPRSRKCVPSSSGTISVSSDIIMLHRAEFLITIGISMNRFSYPTFRLREETAGRLLRVVNHHHRLLDARLVVIL</sequence>
<reference evidence="1" key="2">
    <citation type="submission" date="2020-05" db="UniProtKB">
        <authorList>
            <consortium name="EnsemblMetazoa"/>
        </authorList>
    </citation>
    <scope>IDENTIFICATION</scope>
    <source>
        <strain evidence="1">ACHKN1017</strain>
    </source>
</reference>
<proteinExistence type="predicted"/>
<protein>
    <submittedName>
        <fullName evidence="1">Uncharacterized protein</fullName>
    </submittedName>
</protein>
<keyword evidence="2" id="KW-1185">Reference proteome</keyword>
<dbReference type="VEuPathDB" id="VectorBase:ACHR014443"/>
<evidence type="ECO:0000313" key="2">
    <source>
        <dbReference type="Proteomes" id="UP000075881"/>
    </source>
</evidence>
<dbReference type="Proteomes" id="UP000075881">
    <property type="component" value="Unassembled WGS sequence"/>
</dbReference>
<name>A0A182KJ40_9DIPT</name>